<comment type="caution">
    <text evidence="1">The sequence shown here is derived from an EMBL/GenBank/DDBJ whole genome shotgun (WGS) entry which is preliminary data.</text>
</comment>
<proteinExistence type="predicted"/>
<protein>
    <submittedName>
        <fullName evidence="1">Uncharacterized protein</fullName>
    </submittedName>
</protein>
<sequence>MAYGQSLYIMHMQILKNNVDKPQVWVTTGGMANTQENQMREYSNNPWRVINKNSVERRYARGERTNWQDYCK</sequence>
<name>A0A9J5ZYN0_SOLCO</name>
<dbReference type="AlphaFoldDB" id="A0A9J5ZYN0"/>
<evidence type="ECO:0000313" key="1">
    <source>
        <dbReference type="EMBL" id="KAG5617344.1"/>
    </source>
</evidence>
<organism evidence="1 2">
    <name type="scientific">Solanum commersonii</name>
    <name type="common">Commerson's wild potato</name>
    <name type="synonym">Commerson's nightshade</name>
    <dbReference type="NCBI Taxonomy" id="4109"/>
    <lineage>
        <taxon>Eukaryota</taxon>
        <taxon>Viridiplantae</taxon>
        <taxon>Streptophyta</taxon>
        <taxon>Embryophyta</taxon>
        <taxon>Tracheophyta</taxon>
        <taxon>Spermatophyta</taxon>
        <taxon>Magnoliopsida</taxon>
        <taxon>eudicotyledons</taxon>
        <taxon>Gunneridae</taxon>
        <taxon>Pentapetalae</taxon>
        <taxon>asterids</taxon>
        <taxon>lamiids</taxon>
        <taxon>Solanales</taxon>
        <taxon>Solanaceae</taxon>
        <taxon>Solanoideae</taxon>
        <taxon>Solaneae</taxon>
        <taxon>Solanum</taxon>
    </lineage>
</organism>
<dbReference type="EMBL" id="JACXVP010000003">
    <property type="protein sequence ID" value="KAG5617344.1"/>
    <property type="molecule type" value="Genomic_DNA"/>
</dbReference>
<reference evidence="1 2" key="1">
    <citation type="submission" date="2020-09" db="EMBL/GenBank/DDBJ databases">
        <title>De no assembly of potato wild relative species, Solanum commersonii.</title>
        <authorList>
            <person name="Cho K."/>
        </authorList>
    </citation>
    <scope>NUCLEOTIDE SEQUENCE [LARGE SCALE GENOMIC DNA]</scope>
    <source>
        <strain evidence="1">LZ3.2</strain>
        <tissue evidence="1">Leaf</tissue>
    </source>
</reference>
<evidence type="ECO:0000313" key="2">
    <source>
        <dbReference type="Proteomes" id="UP000824120"/>
    </source>
</evidence>
<keyword evidence="2" id="KW-1185">Reference proteome</keyword>
<dbReference type="Proteomes" id="UP000824120">
    <property type="component" value="Chromosome 3"/>
</dbReference>
<accession>A0A9J5ZYN0</accession>
<gene>
    <name evidence="1" type="ORF">H5410_017168</name>
</gene>